<reference evidence="2 3" key="1">
    <citation type="submission" date="2017-09" db="EMBL/GenBank/DDBJ databases">
        <title>Complete genome sequence of Janthinobacterium svalbardensis PAMC 27463.</title>
        <authorList>
            <person name="Cho Y.-J."/>
            <person name="Cho A."/>
            <person name="Kim O.-S."/>
            <person name="Lee J.-I."/>
        </authorList>
    </citation>
    <scope>NUCLEOTIDE SEQUENCE [LARGE SCALE GENOMIC DNA]</scope>
    <source>
        <strain evidence="2 3">PAMC 27463</strain>
    </source>
</reference>
<dbReference type="EMBL" id="CP023422">
    <property type="protein sequence ID" value="ATD63942.1"/>
    <property type="molecule type" value="Genomic_DNA"/>
</dbReference>
<dbReference type="InterPro" id="IPR041290">
    <property type="entry name" value="Tli4_C"/>
</dbReference>
<evidence type="ECO:0000259" key="1">
    <source>
        <dbReference type="Pfam" id="PF18426"/>
    </source>
</evidence>
<accession>A0A290X471</accession>
<sequence>MQGATYPKRNLLREGKRDVQHWKGEESLILRPDGVHDFEWALVGKPKDIANPSVLEVKMYTKVAHNMVGAAEAASLTDEEAIALWDKLLSGMKFRVKVPGAPPGSYYIDPDKPAQ</sequence>
<organism evidence="2 3">
    <name type="scientific">Janthinobacterium svalbardensis</name>
    <dbReference type="NCBI Taxonomy" id="368607"/>
    <lineage>
        <taxon>Bacteria</taxon>
        <taxon>Pseudomonadati</taxon>
        <taxon>Pseudomonadota</taxon>
        <taxon>Betaproteobacteria</taxon>
        <taxon>Burkholderiales</taxon>
        <taxon>Oxalobacteraceae</taxon>
        <taxon>Janthinobacterium</taxon>
    </lineage>
</organism>
<dbReference type="Pfam" id="PF18426">
    <property type="entry name" value="Tli4_C"/>
    <property type="match status" value="1"/>
</dbReference>
<name>A0A290X471_9BURK</name>
<dbReference type="Proteomes" id="UP000218437">
    <property type="component" value="Chromosome"/>
</dbReference>
<protein>
    <recommendedName>
        <fullName evidence="1">Tle cognate immunity protein 4 C-terminal domain-containing protein</fullName>
    </recommendedName>
</protein>
<evidence type="ECO:0000313" key="3">
    <source>
        <dbReference type="Proteomes" id="UP000218437"/>
    </source>
</evidence>
<dbReference type="KEGG" id="jsv:CNX70_19175"/>
<feature type="domain" description="Tle cognate immunity protein 4 C-terminal" evidence="1">
    <location>
        <begin position="6"/>
        <end position="96"/>
    </location>
</feature>
<evidence type="ECO:0000313" key="2">
    <source>
        <dbReference type="EMBL" id="ATD63942.1"/>
    </source>
</evidence>
<keyword evidence="3" id="KW-1185">Reference proteome</keyword>
<gene>
    <name evidence="2" type="ORF">CNX70_19175</name>
</gene>
<proteinExistence type="predicted"/>
<dbReference type="AlphaFoldDB" id="A0A290X471"/>